<comment type="function">
    <text evidence="9">Component of the origin recognition complex (ORC) that binds origins of replication. DNA-binding is ATP-dependent. The specific DNA sequences that define origins of replication have not been identified yet. ORC is required to assemble the pre-replication complex necessary to initiate DNA replication. Binds histone H3 and H4 trimethylation marks H3K9me3, H3K27me3 and H4K20me3.</text>
</comment>
<evidence type="ECO:0000256" key="6">
    <source>
        <dbReference type="ARBA" id="ARBA00023125"/>
    </source>
</evidence>
<organism evidence="14 15">
    <name type="scientific">Phlyctema vagabunda</name>
    <dbReference type="NCBI Taxonomy" id="108571"/>
    <lineage>
        <taxon>Eukaryota</taxon>
        <taxon>Fungi</taxon>
        <taxon>Dikarya</taxon>
        <taxon>Ascomycota</taxon>
        <taxon>Pezizomycotina</taxon>
        <taxon>Leotiomycetes</taxon>
        <taxon>Helotiales</taxon>
        <taxon>Dermateaceae</taxon>
        <taxon>Phlyctema</taxon>
    </lineage>
</organism>
<comment type="subcellular location">
    <subcellularLocation>
        <location evidence="1">Nucleus</location>
    </subcellularLocation>
</comment>
<proteinExistence type="inferred from homology"/>
<keyword evidence="15" id="KW-1185">Reference proteome</keyword>
<dbReference type="InterPro" id="IPR045663">
    <property type="entry name" value="ORC3_ins"/>
</dbReference>
<evidence type="ECO:0000256" key="2">
    <source>
        <dbReference type="ARBA" id="ARBA00010977"/>
    </source>
</evidence>
<dbReference type="Proteomes" id="UP001629113">
    <property type="component" value="Unassembled WGS sequence"/>
</dbReference>
<evidence type="ECO:0000256" key="9">
    <source>
        <dbReference type="ARBA" id="ARBA00045241"/>
    </source>
</evidence>
<keyword evidence="4" id="KW-0597">Phosphoprotein</keyword>
<feature type="domain" description="Origin recognition complex subunit 3 insertion" evidence="13">
    <location>
        <begin position="379"/>
        <end position="607"/>
    </location>
</feature>
<evidence type="ECO:0000259" key="12">
    <source>
        <dbReference type="Pfam" id="PF18137"/>
    </source>
</evidence>
<sequence>MSVEGDTSSHVGFDASDHQAAYIFTPSSNTDSHAERAPKRQKVSEPHLTSSQVPVNGLSFLPLLNRLENPSCINLRQELYQKSWASTETRIQSILSEANENTLADVAEFVQDNTIVEQVPARFKELVLNANSSRNSQFIPTGFIVTGPNIASQGLLFKQLSDRLQAEVNGPTVTLQSGDASNLKAALKRLIRDATNQKPAEDDEESNLLDQNGRKLLNYDLEILHSYVKLHGSGKVVVAFQDSEAFDGGLLTELITLFMSWSDRIPFVLLFGIATSVDLFHERLPRAATRCLSGAQFDVEQTSSVVERVFRKVIAGFEAPLQIGPSLISSLMERQYDHVQSVQAFISALKYAYMCHFYANPLTIFLSASEEHDIKQIIQKEHYEAVRNLPSFKYLVEELISKNEPVHARQLLEEDAQLLEEIKRGLEARGTRMLKLLRAMHILTYCSSELTTTVDLYMTAFAGALVESDAMRSVLESVKRMGTDGILKLLRHVEEAITNGGQELDLAAWPEEDSEFLGSIKEISNKTRALAEEAERTDTPIRSKYTAKHKVVRTTVIAQKVQLSHDSSKLSKQDAEFTDVVDRLIALFQDYFTCETPQDLFMNEIWLYDSKSPYRDVFTPRPRFAIERALSVPHDYLQDAADEGLASAQPATALLYQLYLETGSLINIFDLWSAFYAIVGGEDGEGCGEREALALFYRALADLRLLGMVKQSKKKTDHLAKQTWKGL</sequence>
<evidence type="ECO:0000256" key="3">
    <source>
        <dbReference type="ARBA" id="ARBA00019085"/>
    </source>
</evidence>
<dbReference type="EMBL" id="JBFCZG010000004">
    <property type="protein sequence ID" value="KAL3423541.1"/>
    <property type="molecule type" value="Genomic_DNA"/>
</dbReference>
<feature type="compositionally biased region" description="Basic and acidic residues" evidence="10">
    <location>
        <begin position="32"/>
        <end position="45"/>
    </location>
</feature>
<evidence type="ECO:0000256" key="8">
    <source>
        <dbReference type="ARBA" id="ARBA00026084"/>
    </source>
</evidence>
<keyword evidence="5" id="KW-0235">DNA replication</keyword>
<evidence type="ECO:0000313" key="14">
    <source>
        <dbReference type="EMBL" id="KAL3423541.1"/>
    </source>
</evidence>
<evidence type="ECO:0000256" key="4">
    <source>
        <dbReference type="ARBA" id="ARBA00022553"/>
    </source>
</evidence>
<keyword evidence="6" id="KW-0238">DNA-binding</keyword>
<evidence type="ECO:0000259" key="11">
    <source>
        <dbReference type="Pfam" id="PF07034"/>
    </source>
</evidence>
<dbReference type="InterPro" id="IPR020795">
    <property type="entry name" value="ORC3"/>
</dbReference>
<gene>
    <name evidence="14" type="ORF">PVAG01_05288</name>
</gene>
<evidence type="ECO:0000313" key="15">
    <source>
        <dbReference type="Proteomes" id="UP001629113"/>
    </source>
</evidence>
<keyword evidence="7" id="KW-0539">Nucleus</keyword>
<evidence type="ECO:0000256" key="1">
    <source>
        <dbReference type="ARBA" id="ARBA00004123"/>
    </source>
</evidence>
<dbReference type="Pfam" id="PF18137">
    <property type="entry name" value="WHD_ORC"/>
    <property type="match status" value="1"/>
</dbReference>
<protein>
    <recommendedName>
        <fullName evidence="3">Origin recognition complex subunit 3</fullName>
    </recommendedName>
</protein>
<name>A0ABR4PJL8_9HELO</name>
<dbReference type="PANTHER" id="PTHR12748">
    <property type="entry name" value="ORIGIN RECOGNITION COMPLEX SUBUNIT 3"/>
    <property type="match status" value="1"/>
</dbReference>
<evidence type="ECO:0000259" key="13">
    <source>
        <dbReference type="Pfam" id="PF19675"/>
    </source>
</evidence>
<feature type="region of interest" description="Disordered" evidence="10">
    <location>
        <begin position="25"/>
        <end position="50"/>
    </location>
</feature>
<dbReference type="PANTHER" id="PTHR12748:SF0">
    <property type="entry name" value="ORIGIN RECOGNITION COMPLEX SUBUNIT 3"/>
    <property type="match status" value="1"/>
</dbReference>
<dbReference type="InterPro" id="IPR040855">
    <property type="entry name" value="ORC_WH_C"/>
</dbReference>
<comment type="caution">
    <text evidence="14">The sequence shown here is derived from an EMBL/GenBank/DDBJ whole genome shotgun (WGS) entry which is preliminary data.</text>
</comment>
<feature type="domain" description="Origin recognition complex subunit 3 winged helix C-terminal" evidence="12">
    <location>
        <begin position="623"/>
        <end position="724"/>
    </location>
</feature>
<dbReference type="CDD" id="cd20704">
    <property type="entry name" value="Orc3"/>
    <property type="match status" value="2"/>
</dbReference>
<evidence type="ECO:0000256" key="10">
    <source>
        <dbReference type="SAM" id="MobiDB-lite"/>
    </source>
</evidence>
<reference evidence="14 15" key="1">
    <citation type="submission" date="2024-06" db="EMBL/GenBank/DDBJ databases">
        <title>Complete genome of Phlyctema vagabunda strain 19-DSS-EL-015.</title>
        <authorList>
            <person name="Fiorenzani C."/>
        </authorList>
    </citation>
    <scope>NUCLEOTIDE SEQUENCE [LARGE SCALE GENOMIC DNA]</scope>
    <source>
        <strain evidence="14 15">19-DSS-EL-015</strain>
    </source>
</reference>
<dbReference type="InterPro" id="IPR045667">
    <property type="entry name" value="ORC3_N"/>
</dbReference>
<accession>A0ABR4PJL8</accession>
<evidence type="ECO:0000256" key="7">
    <source>
        <dbReference type="ARBA" id="ARBA00023242"/>
    </source>
</evidence>
<comment type="similarity">
    <text evidence="2">Belongs to the ORC3 family.</text>
</comment>
<evidence type="ECO:0000256" key="5">
    <source>
        <dbReference type="ARBA" id="ARBA00022705"/>
    </source>
</evidence>
<comment type="subunit">
    <text evidence="8">Component of ORC, a complex composed of at least 6 subunits: ORC1, ORC2, ORC3, ORC4, ORC5 and ORC6. ORC is regulated in a cell-cycle dependent manner. It is sequentially assembled at the exit from anaphase of mitosis and disassembled as cells enter S phase.</text>
</comment>
<feature type="domain" description="Origin recognition complex subunit 3 N-terminal" evidence="11">
    <location>
        <begin position="16"/>
        <end position="365"/>
    </location>
</feature>
<dbReference type="Pfam" id="PF07034">
    <property type="entry name" value="ORC3_N"/>
    <property type="match status" value="1"/>
</dbReference>
<dbReference type="Pfam" id="PF19675">
    <property type="entry name" value="ORC3_ins"/>
    <property type="match status" value="1"/>
</dbReference>